<dbReference type="HAMAP" id="MF_01966">
    <property type="entry name" value="NADHX_epimerase"/>
    <property type="match status" value="1"/>
</dbReference>
<dbReference type="EC" id="4.2.1.136" evidence="7"/>
<keyword evidence="12" id="KW-0520">NAD</keyword>
<dbReference type="PROSITE" id="PS51385">
    <property type="entry name" value="YJEF_N"/>
    <property type="match status" value="1"/>
</dbReference>
<evidence type="ECO:0000256" key="3">
    <source>
        <dbReference type="ARBA" id="ARBA00001958"/>
    </source>
</evidence>
<comment type="catalytic activity">
    <reaction evidence="1">
        <text>(6R)-NADHX = (6S)-NADHX</text>
        <dbReference type="Rhea" id="RHEA:32215"/>
        <dbReference type="ChEBI" id="CHEBI:64074"/>
        <dbReference type="ChEBI" id="CHEBI:64075"/>
        <dbReference type="EC" id="5.1.99.6"/>
    </reaction>
</comment>
<name>A0A382LBB5_9ZZZZ</name>
<comment type="function">
    <text evidence="14">Bifunctional enzyme that catalyzes the epimerization of the S- and R-forms of NAD(P)HX and the dehydration of the S-form of NAD(P)HX at the expense of ADP, which is converted to AMP. This allows the repair of both epimers of NAD(P)HX, a damaged form of NAD(P)H that is a result of enzymatic or heat-dependent hydration.</text>
</comment>
<evidence type="ECO:0000256" key="2">
    <source>
        <dbReference type="ARBA" id="ARBA00000909"/>
    </source>
</evidence>
<evidence type="ECO:0000256" key="9">
    <source>
        <dbReference type="ARBA" id="ARBA00022741"/>
    </source>
</evidence>
<feature type="domain" description="YjeF N-terminal" evidence="19">
    <location>
        <begin position="10"/>
        <end position="207"/>
    </location>
</feature>
<keyword evidence="13" id="KW-0413">Isomerase</keyword>
<dbReference type="GO" id="GO:0052856">
    <property type="term" value="F:NAD(P)HX epimerase activity"/>
    <property type="evidence" value="ECO:0007669"/>
    <property type="project" value="UniProtKB-EC"/>
</dbReference>
<evidence type="ECO:0000256" key="11">
    <source>
        <dbReference type="ARBA" id="ARBA00022958"/>
    </source>
</evidence>
<dbReference type="AlphaFoldDB" id="A0A382LBB5"/>
<evidence type="ECO:0000313" key="20">
    <source>
        <dbReference type="EMBL" id="SVC32377.1"/>
    </source>
</evidence>
<comment type="catalytic activity">
    <reaction evidence="17">
        <text>(6S)-NADPHX + ADP = AMP + phosphate + NADPH + H(+)</text>
        <dbReference type="Rhea" id="RHEA:32235"/>
        <dbReference type="ChEBI" id="CHEBI:15378"/>
        <dbReference type="ChEBI" id="CHEBI:43474"/>
        <dbReference type="ChEBI" id="CHEBI:57783"/>
        <dbReference type="ChEBI" id="CHEBI:64076"/>
        <dbReference type="ChEBI" id="CHEBI:456215"/>
        <dbReference type="ChEBI" id="CHEBI:456216"/>
        <dbReference type="EC" id="4.2.1.136"/>
    </reaction>
</comment>
<dbReference type="SUPFAM" id="SSF53613">
    <property type="entry name" value="Ribokinase-like"/>
    <property type="match status" value="1"/>
</dbReference>
<dbReference type="GO" id="GO:0005739">
    <property type="term" value="C:mitochondrion"/>
    <property type="evidence" value="ECO:0007669"/>
    <property type="project" value="TreeGrafter"/>
</dbReference>
<dbReference type="InterPro" id="IPR032976">
    <property type="entry name" value="YJEFN_prot_NAXE-like"/>
</dbReference>
<evidence type="ECO:0000256" key="16">
    <source>
        <dbReference type="ARBA" id="ARBA00048238"/>
    </source>
</evidence>
<comment type="cofactor">
    <cofactor evidence="3">
        <name>K(+)</name>
        <dbReference type="ChEBI" id="CHEBI:29103"/>
    </cofactor>
</comment>
<accession>A0A382LBB5</accession>
<dbReference type="Pfam" id="PF01256">
    <property type="entry name" value="Carb_kinase"/>
    <property type="match status" value="1"/>
</dbReference>
<feature type="non-terminal residue" evidence="20">
    <location>
        <position position="319"/>
    </location>
</feature>
<evidence type="ECO:0000256" key="1">
    <source>
        <dbReference type="ARBA" id="ARBA00000013"/>
    </source>
</evidence>
<comment type="catalytic activity">
    <reaction evidence="16">
        <text>(6S)-NADHX + ADP = AMP + phosphate + NADH + H(+)</text>
        <dbReference type="Rhea" id="RHEA:32223"/>
        <dbReference type="ChEBI" id="CHEBI:15378"/>
        <dbReference type="ChEBI" id="CHEBI:43474"/>
        <dbReference type="ChEBI" id="CHEBI:57945"/>
        <dbReference type="ChEBI" id="CHEBI:64074"/>
        <dbReference type="ChEBI" id="CHEBI:456215"/>
        <dbReference type="ChEBI" id="CHEBI:456216"/>
        <dbReference type="EC" id="4.2.1.136"/>
    </reaction>
</comment>
<evidence type="ECO:0000259" key="19">
    <source>
        <dbReference type="PROSITE" id="PS51385"/>
    </source>
</evidence>
<evidence type="ECO:0000256" key="14">
    <source>
        <dbReference type="ARBA" id="ARBA00025153"/>
    </source>
</evidence>
<evidence type="ECO:0000256" key="17">
    <source>
        <dbReference type="ARBA" id="ARBA00049209"/>
    </source>
</evidence>
<gene>
    <name evidence="20" type="ORF">METZ01_LOCUS285231</name>
</gene>
<dbReference type="PROSITE" id="PS51383">
    <property type="entry name" value="YJEF_C_3"/>
    <property type="match status" value="1"/>
</dbReference>
<dbReference type="Gene3D" id="3.40.50.10260">
    <property type="entry name" value="YjeF N-terminal domain"/>
    <property type="match status" value="1"/>
</dbReference>
<dbReference type="Pfam" id="PF03853">
    <property type="entry name" value="YjeF_N"/>
    <property type="match status" value="1"/>
</dbReference>
<keyword evidence="10" id="KW-0521">NADP</keyword>
<dbReference type="EMBL" id="UINC01085129">
    <property type="protein sequence ID" value="SVC32377.1"/>
    <property type="molecule type" value="Genomic_DNA"/>
</dbReference>
<keyword evidence="8" id="KW-0479">Metal-binding</keyword>
<evidence type="ECO:0000256" key="13">
    <source>
        <dbReference type="ARBA" id="ARBA00023235"/>
    </source>
</evidence>
<evidence type="ECO:0000256" key="6">
    <source>
        <dbReference type="ARBA" id="ARBA00012228"/>
    </source>
</evidence>
<reference evidence="20" key="1">
    <citation type="submission" date="2018-05" db="EMBL/GenBank/DDBJ databases">
        <authorList>
            <person name="Lanie J.A."/>
            <person name="Ng W.-L."/>
            <person name="Kazmierczak K.M."/>
            <person name="Andrzejewski T.M."/>
            <person name="Davidsen T.M."/>
            <person name="Wayne K.J."/>
            <person name="Tettelin H."/>
            <person name="Glass J.I."/>
            <person name="Rusch D."/>
            <person name="Podicherti R."/>
            <person name="Tsui H.-C.T."/>
            <person name="Winkler M.E."/>
        </authorList>
    </citation>
    <scope>NUCLEOTIDE SEQUENCE</scope>
</reference>
<organism evidence="20">
    <name type="scientific">marine metagenome</name>
    <dbReference type="NCBI Taxonomy" id="408172"/>
    <lineage>
        <taxon>unclassified sequences</taxon>
        <taxon>metagenomes</taxon>
        <taxon>ecological metagenomes</taxon>
    </lineage>
</organism>
<dbReference type="InterPro" id="IPR036652">
    <property type="entry name" value="YjeF_N_dom_sf"/>
</dbReference>
<dbReference type="NCBIfam" id="TIGR00197">
    <property type="entry name" value="yjeF_nterm"/>
    <property type="match status" value="1"/>
</dbReference>
<dbReference type="InterPro" id="IPR004443">
    <property type="entry name" value="YjeF_N_dom"/>
</dbReference>
<evidence type="ECO:0000256" key="7">
    <source>
        <dbReference type="ARBA" id="ARBA00013129"/>
    </source>
</evidence>
<dbReference type="EC" id="5.1.99.6" evidence="6"/>
<keyword evidence="9" id="KW-0547">Nucleotide-binding</keyword>
<evidence type="ECO:0000256" key="15">
    <source>
        <dbReference type="ARBA" id="ARBA00032624"/>
    </source>
</evidence>
<dbReference type="SUPFAM" id="SSF64153">
    <property type="entry name" value="YjeF N-terminal domain-like"/>
    <property type="match status" value="1"/>
</dbReference>
<comment type="similarity">
    <text evidence="4">In the N-terminal section; belongs to the NnrE/AIBP family.</text>
</comment>
<dbReference type="PANTHER" id="PTHR13232:SF10">
    <property type="entry name" value="NAD(P)H-HYDRATE EPIMERASE"/>
    <property type="match status" value="1"/>
</dbReference>
<dbReference type="Gene3D" id="3.40.1190.20">
    <property type="match status" value="1"/>
</dbReference>
<feature type="domain" description="YjeF C-terminal" evidence="18">
    <location>
        <begin position="217"/>
        <end position="319"/>
    </location>
</feature>
<comment type="catalytic activity">
    <reaction evidence="2">
        <text>(6R)-NADPHX = (6S)-NADPHX</text>
        <dbReference type="Rhea" id="RHEA:32227"/>
        <dbReference type="ChEBI" id="CHEBI:64076"/>
        <dbReference type="ChEBI" id="CHEBI:64077"/>
        <dbReference type="EC" id="5.1.99.6"/>
    </reaction>
</comment>
<sequence length="319" mass="33002">MNEVLSVEQMYAADQAAMAMGISGETLMEEAGRQTAQAILQKYGPKPTAILCGPGNNGGDGFVVARHLKKAGAQVAVALLGNKAKLKGDAAVMARRWRAKIWPLDDRVLSSACLVVDALFGAGLARDISGSAQAVLETAEKRGLPIVSVDTPSGVHGDSGQILGYAPTAALTVTFFRPKSGHLLYPGRGCCGEVRVVDIGIPESVLKTIKPKIFANEPSIWLGAWPPLSTMGHKYSRGHAVVLSGPAGKSGAARLAAGAALRVGAGVVTVASPQGAVAEHAAQLNAVMIDSWRDVKGFRRLLSDLRRNAVCLGPGAGVG</sequence>
<evidence type="ECO:0000259" key="18">
    <source>
        <dbReference type="PROSITE" id="PS51383"/>
    </source>
</evidence>
<proteinExistence type="inferred from homology"/>
<evidence type="ECO:0000256" key="10">
    <source>
        <dbReference type="ARBA" id="ARBA00022857"/>
    </source>
</evidence>
<dbReference type="InterPro" id="IPR000631">
    <property type="entry name" value="CARKD"/>
</dbReference>
<dbReference type="GO" id="GO:0046872">
    <property type="term" value="F:metal ion binding"/>
    <property type="evidence" value="ECO:0007669"/>
    <property type="project" value="UniProtKB-KW"/>
</dbReference>
<evidence type="ECO:0000256" key="5">
    <source>
        <dbReference type="ARBA" id="ARBA00009524"/>
    </source>
</evidence>
<dbReference type="PANTHER" id="PTHR13232">
    <property type="entry name" value="NAD(P)H-HYDRATE EPIMERASE"/>
    <property type="match status" value="1"/>
</dbReference>
<dbReference type="InterPro" id="IPR029056">
    <property type="entry name" value="Ribokinase-like"/>
</dbReference>
<keyword evidence="11" id="KW-0630">Potassium</keyword>
<evidence type="ECO:0000256" key="8">
    <source>
        <dbReference type="ARBA" id="ARBA00022723"/>
    </source>
</evidence>
<protein>
    <recommendedName>
        <fullName evidence="15">Nicotinamide nucleotide repair protein</fullName>
        <ecNumber evidence="7">4.2.1.136</ecNumber>
        <ecNumber evidence="6">5.1.99.6</ecNumber>
    </recommendedName>
</protein>
<evidence type="ECO:0000256" key="4">
    <source>
        <dbReference type="ARBA" id="ARBA00006001"/>
    </source>
</evidence>
<dbReference type="GO" id="GO:0000166">
    <property type="term" value="F:nucleotide binding"/>
    <property type="evidence" value="ECO:0007669"/>
    <property type="project" value="UniProtKB-KW"/>
</dbReference>
<comment type="similarity">
    <text evidence="5">In the C-terminal section; belongs to the NnrD/CARKD family.</text>
</comment>
<evidence type="ECO:0000256" key="12">
    <source>
        <dbReference type="ARBA" id="ARBA00023027"/>
    </source>
</evidence>
<dbReference type="GO" id="GO:0052855">
    <property type="term" value="F:ADP-dependent NAD(P)H-hydrate dehydratase activity"/>
    <property type="evidence" value="ECO:0007669"/>
    <property type="project" value="UniProtKB-EC"/>
</dbReference>